<comment type="caution">
    <text evidence="1">The sequence shown here is derived from an EMBL/GenBank/DDBJ whole genome shotgun (WGS) entry which is preliminary data.</text>
</comment>
<evidence type="ECO:0000313" key="1">
    <source>
        <dbReference type="EMBL" id="MPM70047.1"/>
    </source>
</evidence>
<proteinExistence type="predicted"/>
<gene>
    <name evidence="1" type="ORF">SDC9_116998</name>
</gene>
<dbReference type="AlphaFoldDB" id="A0A645BXY7"/>
<accession>A0A645BXY7</accession>
<sequence>MICRDTNDFIFVIFRSKFAFIKDGNTLFELDRTYIAVFHQNAFGTPAVMQGDTFRGSFLNFFRQSWHFRGGFQTIKIDRVSIFADGRARHINGNVAAPNDNDLAAEMCVFTQIDSTQKIHPADHTFGGFPINIEFPARLRTDGQIKAHISLFSQGLERHILAYFHAGFKLHPKLAQDLDLGVDHVFLQAEGGNAKG</sequence>
<organism evidence="1">
    <name type="scientific">bioreactor metagenome</name>
    <dbReference type="NCBI Taxonomy" id="1076179"/>
    <lineage>
        <taxon>unclassified sequences</taxon>
        <taxon>metagenomes</taxon>
        <taxon>ecological metagenomes</taxon>
    </lineage>
</organism>
<dbReference type="EMBL" id="VSSQ01023237">
    <property type="protein sequence ID" value="MPM70047.1"/>
    <property type="molecule type" value="Genomic_DNA"/>
</dbReference>
<name>A0A645BXY7_9ZZZZ</name>
<reference evidence="1" key="1">
    <citation type="submission" date="2019-08" db="EMBL/GenBank/DDBJ databases">
        <authorList>
            <person name="Kucharzyk K."/>
            <person name="Murdoch R.W."/>
            <person name="Higgins S."/>
            <person name="Loffler F."/>
        </authorList>
    </citation>
    <scope>NUCLEOTIDE SEQUENCE</scope>
</reference>
<protein>
    <submittedName>
        <fullName evidence="1">Uncharacterized protein</fullName>
    </submittedName>
</protein>